<keyword evidence="3" id="KW-0560">Oxidoreductase</keyword>
<comment type="pathway">
    <text evidence="1">Cofactor biosynthesis; thiamine diphosphate biosynthesis.</text>
</comment>
<dbReference type="Proteomes" id="UP001500984">
    <property type="component" value="Unassembled WGS sequence"/>
</dbReference>
<evidence type="ECO:0000256" key="2">
    <source>
        <dbReference type="ARBA" id="ARBA00022977"/>
    </source>
</evidence>
<dbReference type="InterPro" id="IPR012727">
    <property type="entry name" value="Gly_oxidase_ThiO"/>
</dbReference>
<evidence type="ECO:0000259" key="7">
    <source>
        <dbReference type="Pfam" id="PF01266"/>
    </source>
</evidence>
<comment type="caution">
    <text evidence="8">The sequence shown here is derived from an EMBL/GenBank/DDBJ whole genome shotgun (WGS) entry which is preliminary data.</text>
</comment>
<dbReference type="SUPFAM" id="SSF54373">
    <property type="entry name" value="FAD-linked reductases, C-terminal domain"/>
    <property type="match status" value="1"/>
</dbReference>
<evidence type="ECO:0000313" key="9">
    <source>
        <dbReference type="Proteomes" id="UP001500984"/>
    </source>
</evidence>
<gene>
    <name evidence="8" type="primary">thiO</name>
    <name evidence="8" type="ORF">GCM10009823_33590</name>
</gene>
<name>A0ABN2X7Z0_9MICO</name>
<dbReference type="PANTHER" id="PTHR13847">
    <property type="entry name" value="SARCOSINE DEHYDROGENASE-RELATED"/>
    <property type="match status" value="1"/>
</dbReference>
<dbReference type="SUPFAM" id="SSF51905">
    <property type="entry name" value="FAD/NAD(P)-binding domain"/>
    <property type="match status" value="1"/>
</dbReference>
<dbReference type="Pfam" id="PF01266">
    <property type="entry name" value="DAO"/>
    <property type="match status" value="1"/>
</dbReference>
<evidence type="ECO:0000256" key="4">
    <source>
        <dbReference type="ARBA" id="ARBA00049872"/>
    </source>
</evidence>
<protein>
    <recommendedName>
        <fullName evidence="5">glycine oxidase</fullName>
        <ecNumber evidence="5">1.4.3.19</ecNumber>
    </recommendedName>
</protein>
<evidence type="ECO:0000256" key="5">
    <source>
        <dbReference type="ARBA" id="ARBA00050018"/>
    </source>
</evidence>
<evidence type="ECO:0000256" key="3">
    <source>
        <dbReference type="ARBA" id="ARBA00023002"/>
    </source>
</evidence>
<dbReference type="Gene3D" id="3.30.9.10">
    <property type="entry name" value="D-Amino Acid Oxidase, subunit A, domain 2"/>
    <property type="match status" value="1"/>
</dbReference>
<feature type="domain" description="FAD dependent oxidoreductase" evidence="7">
    <location>
        <begin position="3"/>
        <end position="359"/>
    </location>
</feature>
<keyword evidence="2" id="KW-0784">Thiamine biosynthesis</keyword>
<evidence type="ECO:0000256" key="1">
    <source>
        <dbReference type="ARBA" id="ARBA00004948"/>
    </source>
</evidence>
<dbReference type="NCBIfam" id="TIGR02352">
    <property type="entry name" value="thiamin_ThiO"/>
    <property type="match status" value="1"/>
</dbReference>
<dbReference type="Gene3D" id="3.50.50.60">
    <property type="entry name" value="FAD/NAD(P)-binding domain"/>
    <property type="match status" value="1"/>
</dbReference>
<proteinExistence type="predicted"/>
<organism evidence="8 9">
    <name type="scientific">Brevibacterium salitolerans</name>
    <dbReference type="NCBI Taxonomy" id="1403566"/>
    <lineage>
        <taxon>Bacteria</taxon>
        <taxon>Bacillati</taxon>
        <taxon>Actinomycetota</taxon>
        <taxon>Actinomycetes</taxon>
        <taxon>Micrococcales</taxon>
        <taxon>Brevibacteriaceae</taxon>
        <taxon>Brevibacterium</taxon>
    </lineage>
</organism>
<dbReference type="PANTHER" id="PTHR13847:SF289">
    <property type="entry name" value="GLYCINE OXIDASE"/>
    <property type="match status" value="1"/>
</dbReference>
<evidence type="ECO:0000256" key="6">
    <source>
        <dbReference type="SAM" id="MobiDB-lite"/>
    </source>
</evidence>
<keyword evidence="9" id="KW-1185">Reference proteome</keyword>
<sequence length="402" mass="41673">MGDVIVVGAGVVGLTTAWELCCRGISVVVIDPAPAMGASRAAAGMLAPAGEVKFQQAALYPLMKASAAEYSEFVGRLEAAVGIAAGYRRSETLLVAADRADLAELEALQTVQEAQSMPVERMSTRAARALEPALSPRISGAVRAPGDHQIDPRRLATALQVGVEASGSTFVRDSVRSVSVASRGDHSVQTASGEAISAPAVVLAAGLGLADIAGCSSSLQLPLRPVYGDILRTQLPADAPQLLERTVRGVVNGAPVYLVPREDGEIVIGATSREDFRPAPSAGGVWRLLDDARRLVPGVADLEFVEALARARPGTPDDLPYVGQVRAPSGEPVRGLFVSTGHFRHGVLLAPLAARLVSSLIAGDLPATGADASHLAAMDPHRHSAVDSSGAVARSRHERSSR</sequence>
<dbReference type="InterPro" id="IPR006076">
    <property type="entry name" value="FAD-dep_OxRdtase"/>
</dbReference>
<dbReference type="InterPro" id="IPR036188">
    <property type="entry name" value="FAD/NAD-bd_sf"/>
</dbReference>
<reference evidence="8 9" key="1">
    <citation type="journal article" date="2019" name="Int. J. Syst. Evol. Microbiol.">
        <title>The Global Catalogue of Microorganisms (GCM) 10K type strain sequencing project: providing services to taxonomists for standard genome sequencing and annotation.</title>
        <authorList>
            <consortium name="The Broad Institute Genomics Platform"/>
            <consortium name="The Broad Institute Genome Sequencing Center for Infectious Disease"/>
            <person name="Wu L."/>
            <person name="Ma J."/>
        </authorList>
    </citation>
    <scope>NUCLEOTIDE SEQUENCE [LARGE SCALE GENOMIC DNA]</scope>
    <source>
        <strain evidence="8 9">JCM 15900</strain>
    </source>
</reference>
<feature type="region of interest" description="Disordered" evidence="6">
    <location>
        <begin position="379"/>
        <end position="402"/>
    </location>
</feature>
<dbReference type="EC" id="1.4.3.19" evidence="5"/>
<evidence type="ECO:0000313" key="8">
    <source>
        <dbReference type="EMBL" id="GAA2107007.1"/>
    </source>
</evidence>
<comment type="catalytic activity">
    <reaction evidence="4">
        <text>glycine + O2 + H2O = glyoxylate + H2O2 + NH4(+)</text>
        <dbReference type="Rhea" id="RHEA:11532"/>
        <dbReference type="ChEBI" id="CHEBI:15377"/>
        <dbReference type="ChEBI" id="CHEBI:15379"/>
        <dbReference type="ChEBI" id="CHEBI:16240"/>
        <dbReference type="ChEBI" id="CHEBI:28938"/>
        <dbReference type="ChEBI" id="CHEBI:36655"/>
        <dbReference type="ChEBI" id="CHEBI:57305"/>
        <dbReference type="EC" id="1.4.3.19"/>
    </reaction>
</comment>
<dbReference type="EMBL" id="BAAAPZ010000019">
    <property type="protein sequence ID" value="GAA2107007.1"/>
    <property type="molecule type" value="Genomic_DNA"/>
</dbReference>
<accession>A0ABN2X7Z0</accession>